<sequence>MSLSLSLCCCCAPLFALVWRSLTWKLNYSYNSTSMRVLGGSPCINHRCCWFQMSLRSSIVLDLRLVKKTFSPLSCCALTSCPISFHLASDICPSRFGLFSRGREFLSPAAGFLSFRPTSAHAAPLIELDRQGFVSSNLLMLVLPLLRDDQRFPHSRQVNGIRALVRDMMGTKFLFVASES</sequence>
<dbReference type="AlphaFoldDB" id="A0A2M4DI69"/>
<keyword evidence="1" id="KW-0732">Signal</keyword>
<name>A0A2M4DI69_ANODA</name>
<protein>
    <submittedName>
        <fullName evidence="2">Putative secreted protein</fullName>
    </submittedName>
</protein>
<organism evidence="2">
    <name type="scientific">Anopheles darlingi</name>
    <name type="common">Mosquito</name>
    <dbReference type="NCBI Taxonomy" id="43151"/>
    <lineage>
        <taxon>Eukaryota</taxon>
        <taxon>Metazoa</taxon>
        <taxon>Ecdysozoa</taxon>
        <taxon>Arthropoda</taxon>
        <taxon>Hexapoda</taxon>
        <taxon>Insecta</taxon>
        <taxon>Pterygota</taxon>
        <taxon>Neoptera</taxon>
        <taxon>Endopterygota</taxon>
        <taxon>Diptera</taxon>
        <taxon>Nematocera</taxon>
        <taxon>Culicoidea</taxon>
        <taxon>Culicidae</taxon>
        <taxon>Anophelinae</taxon>
        <taxon>Anopheles</taxon>
    </lineage>
</organism>
<feature type="chain" id="PRO_5014850425" evidence="1">
    <location>
        <begin position="17"/>
        <end position="180"/>
    </location>
</feature>
<proteinExistence type="predicted"/>
<reference evidence="2" key="1">
    <citation type="submission" date="2018-01" db="EMBL/GenBank/DDBJ databases">
        <title>An insight into the sialome of Amazonian anophelines.</title>
        <authorList>
            <person name="Ribeiro J.M."/>
            <person name="Scarpassa V."/>
            <person name="Calvo E."/>
        </authorList>
    </citation>
    <scope>NUCLEOTIDE SEQUENCE</scope>
</reference>
<accession>A0A2M4DI69</accession>
<evidence type="ECO:0000313" key="2">
    <source>
        <dbReference type="EMBL" id="MBW77225.1"/>
    </source>
</evidence>
<feature type="signal peptide" evidence="1">
    <location>
        <begin position="1"/>
        <end position="16"/>
    </location>
</feature>
<evidence type="ECO:0000256" key="1">
    <source>
        <dbReference type="SAM" id="SignalP"/>
    </source>
</evidence>
<dbReference type="EMBL" id="GGFL01013047">
    <property type="protein sequence ID" value="MBW77225.1"/>
    <property type="molecule type" value="Transcribed_RNA"/>
</dbReference>